<gene>
    <name evidence="1" type="ORF">BaRGS_00009446</name>
</gene>
<evidence type="ECO:0000313" key="2">
    <source>
        <dbReference type="Proteomes" id="UP001519460"/>
    </source>
</evidence>
<protein>
    <recommendedName>
        <fullName evidence="3">Mos1 transposase HTH domain-containing protein</fullName>
    </recommendedName>
</protein>
<sequence>METKKNVISSLVFDRPQNLKTCTRETRRTCTLVYYLRIKDELRQVCKQMFLGTFGLKEWTVRSWAKTATHGVHQTPTTQPAMRRARWPVPLLKHYLSYRLTTEATH</sequence>
<accession>A0ABD0LJ18</accession>
<organism evidence="1 2">
    <name type="scientific">Batillaria attramentaria</name>
    <dbReference type="NCBI Taxonomy" id="370345"/>
    <lineage>
        <taxon>Eukaryota</taxon>
        <taxon>Metazoa</taxon>
        <taxon>Spiralia</taxon>
        <taxon>Lophotrochozoa</taxon>
        <taxon>Mollusca</taxon>
        <taxon>Gastropoda</taxon>
        <taxon>Caenogastropoda</taxon>
        <taxon>Sorbeoconcha</taxon>
        <taxon>Cerithioidea</taxon>
        <taxon>Batillariidae</taxon>
        <taxon>Batillaria</taxon>
    </lineage>
</organism>
<keyword evidence="2" id="KW-1185">Reference proteome</keyword>
<evidence type="ECO:0000313" key="1">
    <source>
        <dbReference type="EMBL" id="KAK7499186.1"/>
    </source>
</evidence>
<dbReference type="EMBL" id="JACVVK020000045">
    <property type="protein sequence ID" value="KAK7499186.1"/>
    <property type="molecule type" value="Genomic_DNA"/>
</dbReference>
<name>A0ABD0LJ18_9CAEN</name>
<comment type="caution">
    <text evidence="1">The sequence shown here is derived from an EMBL/GenBank/DDBJ whole genome shotgun (WGS) entry which is preliminary data.</text>
</comment>
<dbReference type="AlphaFoldDB" id="A0ABD0LJ18"/>
<dbReference type="Proteomes" id="UP001519460">
    <property type="component" value="Unassembled WGS sequence"/>
</dbReference>
<proteinExistence type="predicted"/>
<evidence type="ECO:0008006" key="3">
    <source>
        <dbReference type="Google" id="ProtNLM"/>
    </source>
</evidence>
<reference evidence="1 2" key="1">
    <citation type="journal article" date="2023" name="Sci. Data">
        <title>Genome assembly of the Korean intertidal mud-creeper Batillaria attramentaria.</title>
        <authorList>
            <person name="Patra A.K."/>
            <person name="Ho P.T."/>
            <person name="Jun S."/>
            <person name="Lee S.J."/>
            <person name="Kim Y."/>
            <person name="Won Y.J."/>
        </authorList>
    </citation>
    <scope>NUCLEOTIDE SEQUENCE [LARGE SCALE GENOMIC DNA]</scope>
    <source>
        <strain evidence="1">Wonlab-2016</strain>
    </source>
</reference>